<reference evidence="2" key="1">
    <citation type="journal article" date="2023" name="Front. Plant Sci.">
        <title>Chromosomal-level genome assembly of Melastoma candidum provides insights into trichome evolution.</title>
        <authorList>
            <person name="Zhong Y."/>
            <person name="Wu W."/>
            <person name="Sun C."/>
            <person name="Zou P."/>
            <person name="Liu Y."/>
            <person name="Dai S."/>
            <person name="Zhou R."/>
        </authorList>
    </citation>
    <scope>NUCLEOTIDE SEQUENCE [LARGE SCALE GENOMIC DNA]</scope>
</reference>
<evidence type="ECO:0000313" key="1">
    <source>
        <dbReference type="EMBL" id="KAI4365328.1"/>
    </source>
</evidence>
<organism evidence="1 2">
    <name type="scientific">Melastoma candidum</name>
    <dbReference type="NCBI Taxonomy" id="119954"/>
    <lineage>
        <taxon>Eukaryota</taxon>
        <taxon>Viridiplantae</taxon>
        <taxon>Streptophyta</taxon>
        <taxon>Embryophyta</taxon>
        <taxon>Tracheophyta</taxon>
        <taxon>Spermatophyta</taxon>
        <taxon>Magnoliopsida</taxon>
        <taxon>eudicotyledons</taxon>
        <taxon>Gunneridae</taxon>
        <taxon>Pentapetalae</taxon>
        <taxon>rosids</taxon>
        <taxon>malvids</taxon>
        <taxon>Myrtales</taxon>
        <taxon>Melastomataceae</taxon>
        <taxon>Melastomatoideae</taxon>
        <taxon>Melastomateae</taxon>
        <taxon>Melastoma</taxon>
    </lineage>
</organism>
<gene>
    <name evidence="1" type="ORF">MLD38_021321</name>
</gene>
<comment type="caution">
    <text evidence="1">The sequence shown here is derived from an EMBL/GenBank/DDBJ whole genome shotgun (WGS) entry which is preliminary data.</text>
</comment>
<name>A0ACB9QGP9_9MYRT</name>
<keyword evidence="2" id="KW-1185">Reference proteome</keyword>
<proteinExistence type="predicted"/>
<protein>
    <submittedName>
        <fullName evidence="1">Uncharacterized protein</fullName>
    </submittedName>
</protein>
<evidence type="ECO:0000313" key="2">
    <source>
        <dbReference type="Proteomes" id="UP001057402"/>
    </source>
</evidence>
<dbReference type="Proteomes" id="UP001057402">
    <property type="component" value="Chromosome 6"/>
</dbReference>
<accession>A0ACB9QGP9</accession>
<sequence length="175" mass="19374">MGIMMSFLGKGGPPPSAQLIGVLMGTLYNQFVEKDITDFDDFHISVLNIFNTFNSALPGKHFDVPSRGDIEGFYVRWKEEKAVNKKLVFVKFMMEKVSLSKLDDYTVITGIITPPAAMVAKKAGENIPQLKVMKAIPDVLFVPSATVLALITAKLSRRISLRSLTPDPPYIILLD</sequence>
<dbReference type="EMBL" id="CM042885">
    <property type="protein sequence ID" value="KAI4365328.1"/>
    <property type="molecule type" value="Genomic_DNA"/>
</dbReference>